<sequence>MLQSAERRFTKLGCEFKRRGFSKAQYRHRDEWRPGSRPAKFQTMLKSKQV</sequence>
<reference evidence="4" key="1">
    <citation type="journal article" date="2013" name="Proc. Natl. Acad. Sci. U.S.A.">
        <title>Genome structure and metabolic features in the red seaweed Chondrus crispus shed light on evolution of the Archaeplastida.</title>
        <authorList>
            <person name="Collen J."/>
            <person name="Porcel B."/>
            <person name="Carre W."/>
            <person name="Ball S.G."/>
            <person name="Chaparro C."/>
            <person name="Tonon T."/>
            <person name="Barbeyron T."/>
            <person name="Michel G."/>
            <person name="Noel B."/>
            <person name="Valentin K."/>
            <person name="Elias M."/>
            <person name="Artiguenave F."/>
            <person name="Arun A."/>
            <person name="Aury J.M."/>
            <person name="Barbosa-Neto J.F."/>
            <person name="Bothwell J.H."/>
            <person name="Bouget F.Y."/>
            <person name="Brillet L."/>
            <person name="Cabello-Hurtado F."/>
            <person name="Capella-Gutierrez S."/>
            <person name="Charrier B."/>
            <person name="Cladiere L."/>
            <person name="Cock J.M."/>
            <person name="Coelho S.M."/>
            <person name="Colleoni C."/>
            <person name="Czjzek M."/>
            <person name="Da Silva C."/>
            <person name="Delage L."/>
            <person name="Denoeud F."/>
            <person name="Deschamps P."/>
            <person name="Dittami S.M."/>
            <person name="Gabaldon T."/>
            <person name="Gachon C.M."/>
            <person name="Groisillier A."/>
            <person name="Herve C."/>
            <person name="Jabbari K."/>
            <person name="Katinka M."/>
            <person name="Kloareg B."/>
            <person name="Kowalczyk N."/>
            <person name="Labadie K."/>
            <person name="Leblanc C."/>
            <person name="Lopez P.J."/>
            <person name="McLachlan D.H."/>
            <person name="Meslet-Cladiere L."/>
            <person name="Moustafa A."/>
            <person name="Nehr Z."/>
            <person name="Nyvall Collen P."/>
            <person name="Panaud O."/>
            <person name="Partensky F."/>
            <person name="Poulain J."/>
            <person name="Rensing S.A."/>
            <person name="Rousvoal S."/>
            <person name="Samson G."/>
            <person name="Symeonidi A."/>
            <person name="Weissenbach J."/>
            <person name="Zambounis A."/>
            <person name="Wincker P."/>
            <person name="Boyen C."/>
        </authorList>
    </citation>
    <scope>NUCLEOTIDE SEQUENCE [LARGE SCALE GENOMIC DNA]</scope>
    <source>
        <strain evidence="4">cv. Stackhouse</strain>
    </source>
</reference>
<dbReference type="EMBL" id="HG001580">
    <property type="protein sequence ID" value="CDF32782.1"/>
    <property type="molecule type" value="Genomic_DNA"/>
</dbReference>
<evidence type="ECO:0000313" key="2">
    <source>
        <dbReference type="EMBL" id="CDF32782.1"/>
    </source>
</evidence>
<dbReference type="Proteomes" id="UP000012073">
    <property type="component" value="Unassembled WGS sequence"/>
</dbReference>
<dbReference type="KEGG" id="ccp:CHC_T00007684001"/>
<dbReference type="RefSeq" id="XP_005711368.1">
    <property type="nucleotide sequence ID" value="XM_005711311.1"/>
</dbReference>
<evidence type="ECO:0000313" key="4">
    <source>
        <dbReference type="Proteomes" id="UP000012073"/>
    </source>
</evidence>
<protein>
    <submittedName>
        <fullName evidence="3">Uncharacterized protein</fullName>
    </submittedName>
</protein>
<reference evidence="3" key="3">
    <citation type="submission" date="2013-05" db="EMBL/GenBank/DDBJ databases">
        <authorList>
            <person name="Genoscope - CEA"/>
        </authorList>
    </citation>
    <scope>NUCLEOTIDE SEQUENCE</scope>
    <source>
        <strain evidence="3">Stackhouse</strain>
    </source>
</reference>
<evidence type="ECO:0000313" key="3">
    <source>
        <dbReference type="EMBL" id="CDF41074.1"/>
    </source>
</evidence>
<dbReference type="GeneID" id="17319076"/>
<gene>
    <name evidence="2" type="ORF">CHC_T00001084001</name>
    <name evidence="3" type="ORF">CHC_T00007684001</name>
</gene>
<feature type="region of interest" description="Disordered" evidence="1">
    <location>
        <begin position="27"/>
        <end position="50"/>
    </location>
</feature>
<dbReference type="EMBL" id="HG002301">
    <property type="protein sequence ID" value="CDF41074.1"/>
    <property type="molecule type" value="Genomic_DNA"/>
</dbReference>
<dbReference type="KEGG" id="ccp:CHC_T00001084001"/>
<evidence type="ECO:0000256" key="1">
    <source>
        <dbReference type="SAM" id="MobiDB-lite"/>
    </source>
</evidence>
<dbReference type="AlphaFoldDB" id="R7QSH8"/>
<reference evidence="3" key="2">
    <citation type="journal article" date="2013" name="Proc. Natl. Acad. Sci. U.S.A.">
        <title>Genome structure and metabolic features in the red seaweed Chondrus crispus shed light on evolution of the Archaeplastida.</title>
        <authorList>
            <person name="Collen J."/>
            <person name="Porcel B."/>
            <person name="Carre W."/>
            <person name="Ball S.G."/>
            <person name="Chaparro C."/>
            <person name="Tonon T."/>
            <person name="Barbeyron T."/>
            <person name="Michel G."/>
            <person name="Noel B."/>
            <person name="Valentin K."/>
            <person name="Elias M."/>
            <person name="Artiguenave F."/>
            <person name="Arun A."/>
            <person name="Aury J.M."/>
            <person name="Barbosa-Neto J.F."/>
            <person name="Bothwell J.H."/>
            <person name="Bouget F.Y."/>
            <person name="Brillet L."/>
            <person name="Cabello-Hurtado F."/>
            <person name="Capella-Gutierrez S."/>
            <person name="Charrier B."/>
            <person name="Cladiere L."/>
            <person name="Cock J.M."/>
            <person name="Coelho S.M."/>
            <person name="Colleoni C."/>
            <person name="Czjzek M."/>
            <person name="Da Silva C."/>
            <person name="Delage L."/>
            <person name="Denoeud F."/>
            <person name="Deschamps P."/>
            <person name="Dittami S.M."/>
            <person name="Gabalden T."/>
            <person name="Gachon C.M."/>
            <person name="Groisillier A."/>
            <person name="Herve C."/>
            <person name="Jabbari K."/>
            <person name="Katinka M."/>
            <person name="Kloareg B."/>
            <person name="Kowalczyk N."/>
            <person name="Labadie K."/>
            <person name="Leblanc C."/>
            <person name="Lopez P.J."/>
            <person name="McLachlan D.H."/>
            <person name="Meslet-Cladiere L."/>
            <person name="Moustafa A."/>
            <person name="Nehr Z."/>
            <person name="Nyvall Collen P."/>
            <person name="Panaud O."/>
            <person name="Partensky F."/>
            <person name="Poulain J."/>
            <person name="Rensing S.A."/>
            <person name="Rousvoal S."/>
            <person name="Samson G."/>
            <person name="Symeonidi A."/>
            <person name="Weissenbach J."/>
            <person name="Zambounis A."/>
            <person name="Wincker P."/>
            <person name="Boyen C."/>
        </authorList>
    </citation>
    <scope>NUCLEOTIDE SEQUENCE [LARGE SCALE GENOMIC DNA]</scope>
    <source>
        <strain evidence="3">Stackhouse</strain>
    </source>
</reference>
<keyword evidence="4" id="KW-1185">Reference proteome</keyword>
<proteinExistence type="predicted"/>
<organism evidence="3 4">
    <name type="scientific">Chondrus crispus</name>
    <name type="common">Carrageen Irish moss</name>
    <name type="synonym">Polymorpha crispa</name>
    <dbReference type="NCBI Taxonomy" id="2769"/>
    <lineage>
        <taxon>Eukaryota</taxon>
        <taxon>Rhodophyta</taxon>
        <taxon>Florideophyceae</taxon>
        <taxon>Rhodymeniophycidae</taxon>
        <taxon>Gigartinales</taxon>
        <taxon>Gigartinaceae</taxon>
        <taxon>Chondrus</taxon>
    </lineage>
</organism>
<dbReference type="GeneID" id="17320301"/>
<dbReference type="Gramene" id="CDF41074">
    <property type="protein sequence ID" value="CDF41074"/>
    <property type="gene ID" value="CHC_T00007684001"/>
</dbReference>
<accession>R7QSH8</accession>
<dbReference type="Gramene" id="CDF32782">
    <property type="protein sequence ID" value="CDF32782"/>
    <property type="gene ID" value="CHC_T00001084001"/>
</dbReference>
<dbReference type="RefSeq" id="XP_005712583.1">
    <property type="nucleotide sequence ID" value="XM_005712526.1"/>
</dbReference>
<name>R7QSH8_CHOCR</name>